<evidence type="ECO:0000256" key="2">
    <source>
        <dbReference type="SAM" id="SignalP"/>
    </source>
</evidence>
<evidence type="ECO:0008006" key="5">
    <source>
        <dbReference type="Google" id="ProtNLM"/>
    </source>
</evidence>
<keyword evidence="4" id="KW-1185">Reference proteome</keyword>
<feature type="compositionally biased region" description="Basic and acidic residues" evidence="1">
    <location>
        <begin position="152"/>
        <end position="161"/>
    </location>
</feature>
<sequence length="247" mass="25313">MRRTHTTSRRGGLTAASAALVCLGGAALTGCGAGQDDGYVAVGTERSGTAERPKDEVSLVPLPADKRRGQDRAEKRGTARETGGAPSSPSSPSPSPSNRASGTPGPGPSGSTGAPSGSSDAPEPSGGDSPGTPPGSGSGSEPPKGPALLKTGKPERAEAEDRWCEKVTVTFRNAGGRPVDSGTVTFGTHVIDALGTDWATRESTRKLPVPIAPGKKKEKTWKVCLDAWRVPLGMHVETRDVKVSGWR</sequence>
<comment type="caution">
    <text evidence="3">The sequence shown here is derived from an EMBL/GenBank/DDBJ whole genome shotgun (WGS) entry which is preliminary data.</text>
</comment>
<feature type="compositionally biased region" description="Basic and acidic residues" evidence="1">
    <location>
        <begin position="48"/>
        <end position="57"/>
    </location>
</feature>
<proteinExistence type="predicted"/>
<keyword evidence="2" id="KW-0732">Signal</keyword>
<protein>
    <recommendedName>
        <fullName evidence="5">Secreted protein</fullName>
    </recommendedName>
</protein>
<name>A0ABN2VJH3_9ACTN</name>
<evidence type="ECO:0000313" key="4">
    <source>
        <dbReference type="Proteomes" id="UP001500016"/>
    </source>
</evidence>
<evidence type="ECO:0000256" key="1">
    <source>
        <dbReference type="SAM" id="MobiDB-lite"/>
    </source>
</evidence>
<organism evidence="3 4">
    <name type="scientific">Streptomyces albiaxialis</name>
    <dbReference type="NCBI Taxonomy" id="329523"/>
    <lineage>
        <taxon>Bacteria</taxon>
        <taxon>Bacillati</taxon>
        <taxon>Actinomycetota</taxon>
        <taxon>Actinomycetes</taxon>
        <taxon>Kitasatosporales</taxon>
        <taxon>Streptomycetaceae</taxon>
        <taxon>Streptomyces</taxon>
    </lineage>
</organism>
<dbReference type="PROSITE" id="PS51257">
    <property type="entry name" value="PROKAR_LIPOPROTEIN"/>
    <property type="match status" value="1"/>
</dbReference>
<evidence type="ECO:0000313" key="3">
    <source>
        <dbReference type="EMBL" id="GAA2063936.1"/>
    </source>
</evidence>
<feature type="signal peptide" evidence="2">
    <location>
        <begin position="1"/>
        <end position="26"/>
    </location>
</feature>
<feature type="chain" id="PRO_5045473788" description="Secreted protein" evidence="2">
    <location>
        <begin position="27"/>
        <end position="247"/>
    </location>
</feature>
<feature type="compositionally biased region" description="Basic and acidic residues" evidence="1">
    <location>
        <begin position="64"/>
        <end position="79"/>
    </location>
</feature>
<dbReference type="EMBL" id="BAAAPE010000001">
    <property type="protein sequence ID" value="GAA2063936.1"/>
    <property type="molecule type" value="Genomic_DNA"/>
</dbReference>
<gene>
    <name evidence="3" type="ORF">GCM10009801_08200</name>
</gene>
<dbReference type="Proteomes" id="UP001500016">
    <property type="component" value="Unassembled WGS sequence"/>
</dbReference>
<feature type="compositionally biased region" description="Low complexity" evidence="1">
    <location>
        <begin position="96"/>
        <end position="127"/>
    </location>
</feature>
<dbReference type="RefSeq" id="WP_344523982.1">
    <property type="nucleotide sequence ID" value="NZ_BAAAPE010000001.1"/>
</dbReference>
<feature type="region of interest" description="Disordered" evidence="1">
    <location>
        <begin position="31"/>
        <end position="161"/>
    </location>
</feature>
<accession>A0ABN2VJH3</accession>
<reference evidence="3 4" key="1">
    <citation type="journal article" date="2019" name="Int. J. Syst. Evol. Microbiol.">
        <title>The Global Catalogue of Microorganisms (GCM) 10K type strain sequencing project: providing services to taxonomists for standard genome sequencing and annotation.</title>
        <authorList>
            <consortium name="The Broad Institute Genomics Platform"/>
            <consortium name="The Broad Institute Genome Sequencing Center for Infectious Disease"/>
            <person name="Wu L."/>
            <person name="Ma J."/>
        </authorList>
    </citation>
    <scope>NUCLEOTIDE SEQUENCE [LARGE SCALE GENOMIC DNA]</scope>
    <source>
        <strain evidence="3 4">JCM 15478</strain>
    </source>
</reference>